<dbReference type="Proteomes" id="UP000184172">
    <property type="component" value="Unassembled WGS sequence"/>
</dbReference>
<evidence type="ECO:0000256" key="1">
    <source>
        <dbReference type="ARBA" id="ARBA00006484"/>
    </source>
</evidence>
<name>A0A1M6GEW5_9FLAO</name>
<dbReference type="InterPro" id="IPR036291">
    <property type="entry name" value="NAD(P)-bd_dom_sf"/>
</dbReference>
<accession>A0A1M6GEW5</accession>
<keyword evidence="4" id="KW-1185">Reference proteome</keyword>
<dbReference type="PANTHER" id="PTHR43477">
    <property type="entry name" value="DIHYDROANTICAPSIN 7-DEHYDROGENASE"/>
    <property type="match status" value="1"/>
</dbReference>
<dbReference type="InterPro" id="IPR051122">
    <property type="entry name" value="SDR_DHRS6-like"/>
</dbReference>
<dbReference type="AlphaFoldDB" id="A0A1M6GEW5"/>
<proteinExistence type="inferred from homology"/>
<dbReference type="Pfam" id="PF13561">
    <property type="entry name" value="adh_short_C2"/>
    <property type="match status" value="1"/>
</dbReference>
<dbReference type="PANTHER" id="PTHR43477:SF1">
    <property type="entry name" value="DIHYDROANTICAPSIN 7-DEHYDROGENASE"/>
    <property type="match status" value="1"/>
</dbReference>
<evidence type="ECO:0000313" key="3">
    <source>
        <dbReference type="EMBL" id="SHJ08393.1"/>
    </source>
</evidence>
<evidence type="ECO:0000313" key="4">
    <source>
        <dbReference type="Proteomes" id="UP000184172"/>
    </source>
</evidence>
<dbReference type="OrthoDB" id="9803333at2"/>
<dbReference type="RefSeq" id="WP_073217282.1">
    <property type="nucleotide sequence ID" value="NZ_FNNS01000011.1"/>
</dbReference>
<dbReference type="SUPFAM" id="SSF51735">
    <property type="entry name" value="NAD(P)-binding Rossmann-fold domains"/>
    <property type="match status" value="1"/>
</dbReference>
<sequence length="271" mass="29484">MNEIKADRSQKNTVPLNIKGEWAIILGGSSGLGLASAKKLASEGFNICIVHRDRKSSLPHIAEEVKTIKSFGVLVKTFNRDALSKEARNEIVQQLPKNSVKLLLHSIAKGSLKKMTGTESETLSKIDLDITIHAMATSWHEWTQVLIQQEKFTANARNIAFTSEGSNRVWPGYGAVSAAKSVLESLMRNMAVELAALGITTNCIQAGTTQTASFRAIPDSEELAKMAINRNPFNRLTTPDDVANVVALLCNNEANWINGSIIKVDGGESLR</sequence>
<evidence type="ECO:0000256" key="2">
    <source>
        <dbReference type="ARBA" id="ARBA00023002"/>
    </source>
</evidence>
<keyword evidence="2" id="KW-0560">Oxidoreductase</keyword>
<protein>
    <submittedName>
        <fullName evidence="3">NAD(P)-dependent dehydrogenase, short-chain alcohol dehydrogenase family</fullName>
    </submittedName>
</protein>
<reference evidence="4" key="1">
    <citation type="submission" date="2016-11" db="EMBL/GenBank/DDBJ databases">
        <authorList>
            <person name="Varghese N."/>
            <person name="Submissions S."/>
        </authorList>
    </citation>
    <scope>NUCLEOTIDE SEQUENCE [LARGE SCALE GENOMIC DNA]</scope>
    <source>
        <strain evidence="4">DSM 26349</strain>
    </source>
</reference>
<dbReference type="PRINTS" id="PR00081">
    <property type="entry name" value="GDHRDH"/>
</dbReference>
<dbReference type="GO" id="GO:0016491">
    <property type="term" value="F:oxidoreductase activity"/>
    <property type="evidence" value="ECO:0007669"/>
    <property type="project" value="UniProtKB-KW"/>
</dbReference>
<dbReference type="Gene3D" id="3.40.50.720">
    <property type="entry name" value="NAD(P)-binding Rossmann-like Domain"/>
    <property type="match status" value="2"/>
</dbReference>
<dbReference type="EMBL" id="FQYV01000009">
    <property type="protein sequence ID" value="SHJ08393.1"/>
    <property type="molecule type" value="Genomic_DNA"/>
</dbReference>
<gene>
    <name evidence="3" type="ORF">SAMN04487908_10961</name>
</gene>
<comment type="similarity">
    <text evidence="1">Belongs to the short-chain dehydrogenases/reductases (SDR) family.</text>
</comment>
<dbReference type="InterPro" id="IPR002347">
    <property type="entry name" value="SDR_fam"/>
</dbReference>
<organism evidence="3 4">
    <name type="scientific">Aequorivita viscosa</name>
    <dbReference type="NCBI Taxonomy" id="797419"/>
    <lineage>
        <taxon>Bacteria</taxon>
        <taxon>Pseudomonadati</taxon>
        <taxon>Bacteroidota</taxon>
        <taxon>Flavobacteriia</taxon>
        <taxon>Flavobacteriales</taxon>
        <taxon>Flavobacteriaceae</taxon>
        <taxon>Aequorivita</taxon>
    </lineage>
</organism>
<dbReference type="STRING" id="797419.SAMN05216556_11154"/>